<evidence type="ECO:0000259" key="2">
    <source>
        <dbReference type="PROSITE" id="PS50097"/>
    </source>
</evidence>
<reference evidence="4" key="2">
    <citation type="submission" date="2020-10" db="UniProtKB">
        <authorList>
            <consortium name="WormBaseParasite"/>
        </authorList>
    </citation>
    <scope>IDENTIFICATION</scope>
</reference>
<dbReference type="InterPro" id="IPR000210">
    <property type="entry name" value="BTB/POZ_dom"/>
</dbReference>
<dbReference type="PANTHER" id="PTHR45632">
    <property type="entry name" value="LD33804P"/>
    <property type="match status" value="1"/>
</dbReference>
<proteinExistence type="predicted"/>
<dbReference type="WBParaSite" id="Pan_g20755.t1">
    <property type="protein sequence ID" value="Pan_g20755.t1"/>
    <property type="gene ID" value="Pan_g20755"/>
</dbReference>
<name>A0A7E4VI16_PANRE</name>
<reference evidence="3" key="1">
    <citation type="journal article" date="2013" name="Genetics">
        <title>The draft genome and transcriptome of Panagrellus redivivus are shaped by the harsh demands of a free-living lifestyle.</title>
        <authorList>
            <person name="Srinivasan J."/>
            <person name="Dillman A.R."/>
            <person name="Macchietto M.G."/>
            <person name="Heikkinen L."/>
            <person name="Lakso M."/>
            <person name="Fracchia K.M."/>
            <person name="Antoshechkin I."/>
            <person name="Mortazavi A."/>
            <person name="Wong G."/>
            <person name="Sternberg P.W."/>
        </authorList>
    </citation>
    <scope>NUCLEOTIDE SEQUENCE [LARGE SCALE GENOMIC DNA]</scope>
    <source>
        <strain evidence="3">MT8872</strain>
    </source>
</reference>
<feature type="region of interest" description="Disordered" evidence="1">
    <location>
        <begin position="492"/>
        <end position="523"/>
    </location>
</feature>
<feature type="compositionally biased region" description="Low complexity" evidence="1">
    <location>
        <begin position="492"/>
        <end position="516"/>
    </location>
</feature>
<keyword evidence="3" id="KW-1185">Reference proteome</keyword>
<organism evidence="3 4">
    <name type="scientific">Panagrellus redivivus</name>
    <name type="common">Microworm</name>
    <dbReference type="NCBI Taxonomy" id="6233"/>
    <lineage>
        <taxon>Eukaryota</taxon>
        <taxon>Metazoa</taxon>
        <taxon>Ecdysozoa</taxon>
        <taxon>Nematoda</taxon>
        <taxon>Chromadorea</taxon>
        <taxon>Rhabditida</taxon>
        <taxon>Tylenchina</taxon>
        <taxon>Panagrolaimomorpha</taxon>
        <taxon>Panagrolaimoidea</taxon>
        <taxon>Panagrolaimidae</taxon>
        <taxon>Panagrellus</taxon>
    </lineage>
</organism>
<dbReference type="Pfam" id="PF00651">
    <property type="entry name" value="BTB"/>
    <property type="match status" value="1"/>
</dbReference>
<accession>A0A7E4VI16</accession>
<evidence type="ECO:0000313" key="4">
    <source>
        <dbReference type="WBParaSite" id="Pan_g20755.t1"/>
    </source>
</evidence>
<dbReference type="AlphaFoldDB" id="A0A7E4VI16"/>
<evidence type="ECO:0000313" key="3">
    <source>
        <dbReference type="Proteomes" id="UP000492821"/>
    </source>
</evidence>
<evidence type="ECO:0000256" key="1">
    <source>
        <dbReference type="SAM" id="MobiDB-lite"/>
    </source>
</evidence>
<dbReference type="SUPFAM" id="SSF54695">
    <property type="entry name" value="POZ domain"/>
    <property type="match status" value="1"/>
</dbReference>
<dbReference type="Proteomes" id="UP000492821">
    <property type="component" value="Unassembled WGS sequence"/>
</dbReference>
<protein>
    <submittedName>
        <fullName evidence="4">BTB domain-containing protein</fullName>
    </submittedName>
</protein>
<feature type="domain" description="BTB" evidence="2">
    <location>
        <begin position="54"/>
        <end position="116"/>
    </location>
</feature>
<dbReference type="CDD" id="cd18186">
    <property type="entry name" value="BTB_POZ_ZBTB_KLHL-like"/>
    <property type="match status" value="1"/>
</dbReference>
<dbReference type="Pfam" id="PF07707">
    <property type="entry name" value="BACK"/>
    <property type="match status" value="1"/>
</dbReference>
<dbReference type="InterPro" id="IPR011705">
    <property type="entry name" value="BACK"/>
</dbReference>
<dbReference type="Gene3D" id="3.30.710.10">
    <property type="entry name" value="Potassium Channel Kv1.1, Chain A"/>
    <property type="match status" value="1"/>
</dbReference>
<sequence>MSVRVERLGRQELRGSHGKYNSLSEFGLGGELLEQQVHLARVGEYLRDGGAGPADVEIILKNGARKQVHSIVLGAHSKLFAKKKPFPNRIDASFARHTSVLAVLDYLYTGRIRMRLADLPDYLHICTEWQLPALRKMLETKLTQVSFELSVLIHCLNIAGSRRADCTAASKGIIVNNCLNNFVKILEDHRFANLKPEAIELILTQDRLPVNSELDVARILLLLYAVTPTNRPHIEPLLFVLRKEHLTDEQKDTVLRELHQLDAGLVPAVQRYFADAGRSPGVQSYVRKVRKGNSTFPRTLEKILIKNGVRNVCPAPPLSPNPYSRRSQASYGSPVNSFADSFVERARIPNPFSAPQSPSAPVYKEGNCYRNPDPSQRVINRFDLTRDSVYELNSVPDLFGDGQKAAVISPIQRRSFTKQPPQYSSDEGCPRPSVSTSDFSCSAGSVKPTDSLADLAALPCPFVEAQGGKTVNKRLVSKNSFKELRRLPNVTQSSSHFNTVSSSSSTEPSASETTLSGSTARSSMKSFVDSSHAGIVRRYSNTSLKDIAAIPSFSQISIGDAPTSNVITAQSPGANTLHVARKGFASPIQVRYPAEGGWSAYGSTSSSSQPTSGVETARSFTNSVAERARAAGCPAFSGEQPSSDVNTAISFGEQTRNQAYQGNFASQRPMQYPAAADWNAYGQVASSVAAPSSQCLSLSAFSPTATSTPNTSSASSVTTADVYSRAARRYVPTEESLVDIHSLPNPFDVNYVGSAGFVAIRKPSNVSLAPSTSQSSTSSNDSQP</sequence>
<dbReference type="InterPro" id="IPR011333">
    <property type="entry name" value="SKP1/BTB/POZ_sf"/>
</dbReference>
<dbReference type="SMART" id="SM00225">
    <property type="entry name" value="BTB"/>
    <property type="match status" value="1"/>
</dbReference>
<dbReference type="PROSITE" id="PS50097">
    <property type="entry name" value="BTB"/>
    <property type="match status" value="1"/>
</dbReference>